<feature type="transmembrane region" description="Helical" evidence="1">
    <location>
        <begin position="29"/>
        <end position="50"/>
    </location>
</feature>
<dbReference type="EMBL" id="VRTY01000033">
    <property type="protein sequence ID" value="TXK46745.1"/>
    <property type="molecule type" value="Genomic_DNA"/>
</dbReference>
<evidence type="ECO:0000313" key="3">
    <source>
        <dbReference type="Proteomes" id="UP000321926"/>
    </source>
</evidence>
<reference evidence="2 3" key="1">
    <citation type="submission" date="2019-08" db="EMBL/GenBank/DDBJ databases">
        <authorList>
            <person name="Shi S."/>
        </authorList>
    </citation>
    <scope>NUCLEOTIDE SEQUENCE [LARGE SCALE GENOMIC DNA]</scope>
    <source>
        <strain evidence="2 3">GY10130</strain>
    </source>
</reference>
<dbReference type="AlphaFoldDB" id="A0A5C8K5Z4"/>
<dbReference type="Pfam" id="PF15071">
    <property type="entry name" value="TMEM220"/>
    <property type="match status" value="1"/>
</dbReference>
<keyword evidence="1" id="KW-0812">Transmembrane</keyword>
<evidence type="ECO:0000256" key="1">
    <source>
        <dbReference type="SAM" id="Phobius"/>
    </source>
</evidence>
<dbReference type="Proteomes" id="UP000321926">
    <property type="component" value="Unassembled WGS sequence"/>
</dbReference>
<evidence type="ECO:0000313" key="2">
    <source>
        <dbReference type="EMBL" id="TXK46745.1"/>
    </source>
</evidence>
<protein>
    <recommendedName>
        <fullName evidence="4">Transmembrane family 220, helix</fullName>
    </recommendedName>
</protein>
<organism evidence="2 3">
    <name type="scientific">Pontibacter qinzhouensis</name>
    <dbReference type="NCBI Taxonomy" id="2603253"/>
    <lineage>
        <taxon>Bacteria</taxon>
        <taxon>Pseudomonadati</taxon>
        <taxon>Bacteroidota</taxon>
        <taxon>Cytophagia</taxon>
        <taxon>Cytophagales</taxon>
        <taxon>Hymenobacteraceae</taxon>
        <taxon>Pontibacter</taxon>
    </lineage>
</organism>
<dbReference type="OrthoDB" id="329078at2"/>
<keyword evidence="1" id="KW-0472">Membrane</keyword>
<dbReference type="RefSeq" id="WP_147921685.1">
    <property type="nucleotide sequence ID" value="NZ_VRTY01000033.1"/>
</dbReference>
<feature type="transmembrane region" description="Helical" evidence="1">
    <location>
        <begin position="7"/>
        <end position="23"/>
    </location>
</feature>
<keyword evidence="1" id="KW-1133">Transmembrane helix</keyword>
<sequence>MKLIRGFFGFWCLAFLLFSYWQFNDPDAWLWILIYGFSAVMCGFAAFGIYHKSLVTTSAVLFLFGFALLYPSSVSEWITQEWAQKDLSMKTNAMEQARESFGLLIAGVVMALAAAASWRKHDQNAPATAVR</sequence>
<accession>A0A5C8K5Z4</accession>
<name>A0A5C8K5Z4_9BACT</name>
<dbReference type="Gene3D" id="1.20.1640.10">
    <property type="entry name" value="Multidrug efflux transporter AcrB transmembrane domain"/>
    <property type="match status" value="1"/>
</dbReference>
<evidence type="ECO:0008006" key="4">
    <source>
        <dbReference type="Google" id="ProtNLM"/>
    </source>
</evidence>
<dbReference type="InterPro" id="IPR029377">
    <property type="entry name" value="TMEM220"/>
</dbReference>
<comment type="caution">
    <text evidence="2">The sequence shown here is derived from an EMBL/GenBank/DDBJ whole genome shotgun (WGS) entry which is preliminary data.</text>
</comment>
<gene>
    <name evidence="2" type="ORF">FVR03_10400</name>
</gene>
<feature type="transmembrane region" description="Helical" evidence="1">
    <location>
        <begin position="59"/>
        <end position="80"/>
    </location>
</feature>
<feature type="transmembrane region" description="Helical" evidence="1">
    <location>
        <begin position="100"/>
        <end position="118"/>
    </location>
</feature>
<keyword evidence="3" id="KW-1185">Reference proteome</keyword>
<proteinExistence type="predicted"/>